<evidence type="ECO:0000256" key="1">
    <source>
        <dbReference type="ARBA" id="ARBA00001947"/>
    </source>
</evidence>
<dbReference type="SUPFAM" id="SSF50129">
    <property type="entry name" value="GroES-like"/>
    <property type="match status" value="1"/>
</dbReference>
<dbReference type="Gene3D" id="3.40.50.720">
    <property type="entry name" value="NAD(P)-binding Rossmann-like Domain"/>
    <property type="match status" value="1"/>
</dbReference>
<gene>
    <name evidence="11" type="primary">adhP_1</name>
    <name evidence="11" type="ORF">GCM10010276_05620</name>
</gene>
<keyword evidence="4" id="KW-0479">Metal-binding</keyword>
<comment type="similarity">
    <text evidence="2">Belongs to the zinc-containing alcohol dehydrogenase family.</text>
</comment>
<dbReference type="PANTHER" id="PTHR42940:SF8">
    <property type="entry name" value="VACUOLAR PROTEIN SORTING-ASSOCIATED PROTEIN 11"/>
    <property type="match status" value="1"/>
</dbReference>
<dbReference type="EC" id="1.1.1.1" evidence="3"/>
<sequence>MGERVAVPWLGKACGRCEHCLSGWETLCEQQIDTGYGCDGGYAEKMPAWADFAQPVPEGVGADEPASLTCVSGIGGLALAVQDAKIAGATVAAADVSHEKLEPATELRVDLVIDARKQNVGQVLLRHGGAHAAIALNSGLRRGGKLVMVALPAHGTSRLSISDTVVNGTSVIGSIVGTRQDLDEAFRDPQLVDEVLRGHAEARIVFDLCTER</sequence>
<evidence type="ECO:0000259" key="10">
    <source>
        <dbReference type="Pfam" id="PF08240"/>
    </source>
</evidence>
<accession>A0ABP5Y6C1</accession>
<keyword evidence="6" id="KW-0560">Oxidoreductase</keyword>
<dbReference type="InterPro" id="IPR013149">
    <property type="entry name" value="ADH-like_C"/>
</dbReference>
<proteinExistence type="inferred from homology"/>
<keyword evidence="12" id="KW-1185">Reference proteome</keyword>
<evidence type="ECO:0000256" key="8">
    <source>
        <dbReference type="ARBA" id="ARBA00049243"/>
    </source>
</evidence>
<dbReference type="EMBL" id="BAAASG010000002">
    <property type="protein sequence ID" value="GAA2473552.1"/>
    <property type="molecule type" value="Genomic_DNA"/>
</dbReference>
<protein>
    <recommendedName>
        <fullName evidence="3">alcohol dehydrogenase</fullName>
        <ecNumber evidence="3">1.1.1.1</ecNumber>
    </recommendedName>
</protein>
<dbReference type="InterPro" id="IPR013154">
    <property type="entry name" value="ADH-like_N"/>
</dbReference>
<evidence type="ECO:0000256" key="5">
    <source>
        <dbReference type="ARBA" id="ARBA00022833"/>
    </source>
</evidence>
<evidence type="ECO:0000313" key="12">
    <source>
        <dbReference type="Proteomes" id="UP001501777"/>
    </source>
</evidence>
<dbReference type="SUPFAM" id="SSF51735">
    <property type="entry name" value="NAD(P)-binding Rossmann-fold domains"/>
    <property type="match status" value="1"/>
</dbReference>
<name>A0ABP5Y6C1_STRLO</name>
<feature type="domain" description="Alcohol dehydrogenase-like C-terminal" evidence="9">
    <location>
        <begin position="79"/>
        <end position="186"/>
    </location>
</feature>
<dbReference type="InterPro" id="IPR011032">
    <property type="entry name" value="GroES-like_sf"/>
</dbReference>
<evidence type="ECO:0000256" key="2">
    <source>
        <dbReference type="ARBA" id="ARBA00008072"/>
    </source>
</evidence>
<evidence type="ECO:0000256" key="4">
    <source>
        <dbReference type="ARBA" id="ARBA00022723"/>
    </source>
</evidence>
<evidence type="ECO:0000256" key="3">
    <source>
        <dbReference type="ARBA" id="ARBA00013190"/>
    </source>
</evidence>
<comment type="catalytic activity">
    <reaction evidence="7">
        <text>a secondary alcohol + NAD(+) = a ketone + NADH + H(+)</text>
        <dbReference type="Rhea" id="RHEA:10740"/>
        <dbReference type="ChEBI" id="CHEBI:15378"/>
        <dbReference type="ChEBI" id="CHEBI:17087"/>
        <dbReference type="ChEBI" id="CHEBI:35681"/>
        <dbReference type="ChEBI" id="CHEBI:57540"/>
        <dbReference type="ChEBI" id="CHEBI:57945"/>
        <dbReference type="EC" id="1.1.1.1"/>
    </reaction>
</comment>
<comment type="catalytic activity">
    <reaction evidence="8">
        <text>a primary alcohol + NAD(+) = an aldehyde + NADH + H(+)</text>
        <dbReference type="Rhea" id="RHEA:10736"/>
        <dbReference type="ChEBI" id="CHEBI:15378"/>
        <dbReference type="ChEBI" id="CHEBI:15734"/>
        <dbReference type="ChEBI" id="CHEBI:17478"/>
        <dbReference type="ChEBI" id="CHEBI:57540"/>
        <dbReference type="ChEBI" id="CHEBI:57945"/>
        <dbReference type="EC" id="1.1.1.1"/>
    </reaction>
</comment>
<evidence type="ECO:0000313" key="11">
    <source>
        <dbReference type="EMBL" id="GAA2473552.1"/>
    </source>
</evidence>
<comment type="caution">
    <text evidence="11">The sequence shown here is derived from an EMBL/GenBank/DDBJ whole genome shotgun (WGS) entry which is preliminary data.</text>
</comment>
<evidence type="ECO:0000256" key="6">
    <source>
        <dbReference type="ARBA" id="ARBA00023002"/>
    </source>
</evidence>
<dbReference type="Gene3D" id="3.90.180.10">
    <property type="entry name" value="Medium-chain alcohol dehydrogenases, catalytic domain"/>
    <property type="match status" value="2"/>
</dbReference>
<evidence type="ECO:0000256" key="7">
    <source>
        <dbReference type="ARBA" id="ARBA00049164"/>
    </source>
</evidence>
<dbReference type="PANTHER" id="PTHR42940">
    <property type="entry name" value="ALCOHOL DEHYDROGENASE 1-RELATED"/>
    <property type="match status" value="1"/>
</dbReference>
<feature type="domain" description="Alcohol dehydrogenase-like N-terminal" evidence="10">
    <location>
        <begin position="2"/>
        <end position="58"/>
    </location>
</feature>
<dbReference type="Pfam" id="PF00107">
    <property type="entry name" value="ADH_zinc_N"/>
    <property type="match status" value="1"/>
</dbReference>
<dbReference type="Proteomes" id="UP001501777">
    <property type="component" value="Unassembled WGS sequence"/>
</dbReference>
<keyword evidence="5" id="KW-0862">Zinc</keyword>
<evidence type="ECO:0000259" key="9">
    <source>
        <dbReference type="Pfam" id="PF00107"/>
    </source>
</evidence>
<dbReference type="Pfam" id="PF08240">
    <property type="entry name" value="ADH_N"/>
    <property type="match status" value="1"/>
</dbReference>
<organism evidence="11 12">
    <name type="scientific">Streptomyces longisporus</name>
    <dbReference type="NCBI Taxonomy" id="1948"/>
    <lineage>
        <taxon>Bacteria</taxon>
        <taxon>Bacillati</taxon>
        <taxon>Actinomycetota</taxon>
        <taxon>Actinomycetes</taxon>
        <taxon>Kitasatosporales</taxon>
        <taxon>Streptomycetaceae</taxon>
        <taxon>Streptomyces</taxon>
    </lineage>
</organism>
<reference evidence="12" key="1">
    <citation type="journal article" date="2019" name="Int. J. Syst. Evol. Microbiol.">
        <title>The Global Catalogue of Microorganisms (GCM) 10K type strain sequencing project: providing services to taxonomists for standard genome sequencing and annotation.</title>
        <authorList>
            <consortium name="The Broad Institute Genomics Platform"/>
            <consortium name="The Broad Institute Genome Sequencing Center for Infectious Disease"/>
            <person name="Wu L."/>
            <person name="Ma J."/>
        </authorList>
    </citation>
    <scope>NUCLEOTIDE SEQUENCE [LARGE SCALE GENOMIC DNA]</scope>
    <source>
        <strain evidence="12">JCM 4395</strain>
    </source>
</reference>
<dbReference type="InterPro" id="IPR036291">
    <property type="entry name" value="NAD(P)-bd_dom_sf"/>
</dbReference>
<comment type="cofactor">
    <cofactor evidence="1">
        <name>Zn(2+)</name>
        <dbReference type="ChEBI" id="CHEBI:29105"/>
    </cofactor>
</comment>